<dbReference type="PANTHER" id="PTHR33205:SF1">
    <property type="entry name" value="TRANSMEMBRANE PROTEIN"/>
    <property type="match status" value="1"/>
</dbReference>
<accession>A0A922IE86</accession>
<protein>
    <submittedName>
        <fullName evidence="2">Uncharacterized protein</fullName>
    </submittedName>
</protein>
<keyword evidence="3" id="KW-1185">Reference proteome</keyword>
<feature type="transmembrane region" description="Helical" evidence="1">
    <location>
        <begin position="137"/>
        <end position="154"/>
    </location>
</feature>
<dbReference type="EMBL" id="ASGP02000001">
    <property type="protein sequence ID" value="KAH9527699.1"/>
    <property type="molecule type" value="Genomic_DNA"/>
</dbReference>
<reference evidence="2" key="2">
    <citation type="journal article" date="2022" name="Res Sq">
        <title>Comparative Genomics Reveals Insights into the Divergent Evolution of Astigmatic Mites and Household Pest Adaptations.</title>
        <authorList>
            <person name="Xiong Q."/>
            <person name="Wan A.T.-Y."/>
            <person name="Liu X.-Y."/>
            <person name="Fung C.S.-H."/>
            <person name="Xiao X."/>
            <person name="Malainual N."/>
            <person name="Hou J."/>
            <person name="Wang L."/>
            <person name="Wang M."/>
            <person name="Yang K."/>
            <person name="Cui Y."/>
            <person name="Leung E."/>
            <person name="Nong W."/>
            <person name="Shin S.-K."/>
            <person name="Au S."/>
            <person name="Jeong K.Y."/>
            <person name="Chew F.T."/>
            <person name="Hui J."/>
            <person name="Leung T.F."/>
            <person name="Tungtrongchitr A."/>
            <person name="Zhong N."/>
            <person name="Liu Z."/>
            <person name="Tsui S."/>
        </authorList>
    </citation>
    <scope>NUCLEOTIDE SEQUENCE</scope>
    <source>
        <strain evidence="2">Derf</strain>
        <tissue evidence="2">Whole organism</tissue>
    </source>
</reference>
<gene>
    <name evidence="2" type="ORF">DERF_001707</name>
</gene>
<sequence>MVGFNQESQPSHPFKFYTTQCKQQLIDIVETAFRIQRHVKTDLETSISNHRQTPILRPSQSSDRTWLSILGTKYTKACGRKNKGTISEKIHFHSRWLQALIESTEAQTSWFHLFAFQWFHVLFNSLFKVLCNFPSRYLFAIGLAVIFSLGWSLPPTLSCTLKQPDSRMYRFA</sequence>
<dbReference type="Proteomes" id="UP000790347">
    <property type="component" value="Unassembled WGS sequence"/>
</dbReference>
<dbReference type="AlphaFoldDB" id="A0A922IE86"/>
<name>A0A922IE86_DERFA</name>
<keyword evidence="1" id="KW-0812">Transmembrane</keyword>
<dbReference type="PANTHER" id="PTHR33205">
    <property type="entry name" value="TRANSMEMBRANE PROTEIN"/>
    <property type="match status" value="1"/>
</dbReference>
<evidence type="ECO:0000313" key="3">
    <source>
        <dbReference type="Proteomes" id="UP000790347"/>
    </source>
</evidence>
<proteinExistence type="predicted"/>
<evidence type="ECO:0000313" key="2">
    <source>
        <dbReference type="EMBL" id="KAH9527699.1"/>
    </source>
</evidence>
<comment type="caution">
    <text evidence="2">The sequence shown here is derived from an EMBL/GenBank/DDBJ whole genome shotgun (WGS) entry which is preliminary data.</text>
</comment>
<reference evidence="2" key="1">
    <citation type="submission" date="2013-05" db="EMBL/GenBank/DDBJ databases">
        <authorList>
            <person name="Yim A.K.Y."/>
            <person name="Chan T.F."/>
            <person name="Ji K.M."/>
            <person name="Liu X.Y."/>
            <person name="Zhou J.W."/>
            <person name="Li R.Q."/>
            <person name="Yang K.Y."/>
            <person name="Li J."/>
            <person name="Li M."/>
            <person name="Law P.T.W."/>
            <person name="Wu Y.L."/>
            <person name="Cai Z.L."/>
            <person name="Qin H."/>
            <person name="Bao Y."/>
            <person name="Leung R.K.K."/>
            <person name="Ng P.K.S."/>
            <person name="Zou J."/>
            <person name="Zhong X.J."/>
            <person name="Ran P.X."/>
            <person name="Zhong N.S."/>
            <person name="Liu Z.G."/>
            <person name="Tsui S.K.W."/>
        </authorList>
    </citation>
    <scope>NUCLEOTIDE SEQUENCE</scope>
    <source>
        <strain evidence="2">Derf</strain>
        <tissue evidence="2">Whole organism</tissue>
    </source>
</reference>
<keyword evidence="1" id="KW-1133">Transmembrane helix</keyword>
<keyword evidence="1" id="KW-0472">Membrane</keyword>
<evidence type="ECO:0000256" key="1">
    <source>
        <dbReference type="SAM" id="Phobius"/>
    </source>
</evidence>
<organism evidence="2 3">
    <name type="scientific">Dermatophagoides farinae</name>
    <name type="common">American house dust mite</name>
    <dbReference type="NCBI Taxonomy" id="6954"/>
    <lineage>
        <taxon>Eukaryota</taxon>
        <taxon>Metazoa</taxon>
        <taxon>Ecdysozoa</taxon>
        <taxon>Arthropoda</taxon>
        <taxon>Chelicerata</taxon>
        <taxon>Arachnida</taxon>
        <taxon>Acari</taxon>
        <taxon>Acariformes</taxon>
        <taxon>Sarcoptiformes</taxon>
        <taxon>Astigmata</taxon>
        <taxon>Psoroptidia</taxon>
        <taxon>Analgoidea</taxon>
        <taxon>Pyroglyphidae</taxon>
        <taxon>Dermatophagoidinae</taxon>
        <taxon>Dermatophagoides</taxon>
    </lineage>
</organism>